<dbReference type="AlphaFoldDB" id="A0A0F9NJC0"/>
<protein>
    <submittedName>
        <fullName evidence="1">Uncharacterized protein</fullName>
    </submittedName>
</protein>
<accession>A0A0F9NJC0</accession>
<sequence>MEKKQYLNVSKLRCDAMKDAGIDDAEKQEGIDFCINACPYEVCMVVENPANSQQRKITKNKRIARELRERQVSIDDIAAILSVSEMSVRRYLKK</sequence>
<gene>
    <name evidence="1" type="ORF">LCGC14_1330210</name>
</gene>
<reference evidence="1" key="1">
    <citation type="journal article" date="2015" name="Nature">
        <title>Complex archaea that bridge the gap between prokaryotes and eukaryotes.</title>
        <authorList>
            <person name="Spang A."/>
            <person name="Saw J.H."/>
            <person name="Jorgensen S.L."/>
            <person name="Zaremba-Niedzwiedzka K."/>
            <person name="Martijn J."/>
            <person name="Lind A.E."/>
            <person name="van Eijk R."/>
            <person name="Schleper C."/>
            <person name="Guy L."/>
            <person name="Ettema T.J."/>
        </authorList>
    </citation>
    <scope>NUCLEOTIDE SEQUENCE</scope>
</reference>
<evidence type="ECO:0000313" key="1">
    <source>
        <dbReference type="EMBL" id="KKM81407.1"/>
    </source>
</evidence>
<comment type="caution">
    <text evidence="1">The sequence shown here is derived from an EMBL/GenBank/DDBJ whole genome shotgun (WGS) entry which is preliminary data.</text>
</comment>
<organism evidence="1">
    <name type="scientific">marine sediment metagenome</name>
    <dbReference type="NCBI Taxonomy" id="412755"/>
    <lineage>
        <taxon>unclassified sequences</taxon>
        <taxon>metagenomes</taxon>
        <taxon>ecological metagenomes</taxon>
    </lineage>
</organism>
<proteinExistence type="predicted"/>
<name>A0A0F9NJC0_9ZZZZ</name>
<dbReference type="EMBL" id="LAZR01008025">
    <property type="protein sequence ID" value="KKM81407.1"/>
    <property type="molecule type" value="Genomic_DNA"/>
</dbReference>
<dbReference type="Gene3D" id="1.10.10.60">
    <property type="entry name" value="Homeodomain-like"/>
    <property type="match status" value="1"/>
</dbReference>